<feature type="domain" description="SNARE-complex protein Syntaxin-18 N-terminal" evidence="11">
    <location>
        <begin position="1"/>
        <end position="84"/>
    </location>
</feature>
<dbReference type="GO" id="GO:0015031">
    <property type="term" value="P:protein transport"/>
    <property type="evidence" value="ECO:0007669"/>
    <property type="project" value="UniProtKB-KW"/>
</dbReference>
<dbReference type="GeneID" id="42003776"/>
<dbReference type="GO" id="GO:0006890">
    <property type="term" value="P:retrograde vesicle-mediated transport, Golgi to endoplasmic reticulum"/>
    <property type="evidence" value="ECO:0007669"/>
    <property type="project" value="TreeGrafter"/>
</dbReference>
<evidence type="ECO:0000256" key="5">
    <source>
        <dbReference type="ARBA" id="ARBA00022927"/>
    </source>
</evidence>
<accession>A0A507CA17</accession>
<keyword evidence="6 10" id="KW-1133">Transmembrane helix</keyword>
<keyword evidence="13" id="KW-1185">Reference proteome</keyword>
<evidence type="ECO:0000256" key="4">
    <source>
        <dbReference type="ARBA" id="ARBA00022692"/>
    </source>
</evidence>
<dbReference type="STRING" id="1806994.A0A507CA17"/>
<feature type="compositionally biased region" description="Polar residues" evidence="9">
    <location>
        <begin position="205"/>
        <end position="219"/>
    </location>
</feature>
<dbReference type="EMBL" id="QEAO01000011">
    <property type="protein sequence ID" value="TPX34824.1"/>
    <property type="molecule type" value="Genomic_DNA"/>
</dbReference>
<reference evidence="12 13" key="1">
    <citation type="journal article" date="2019" name="Sci. Rep.">
        <title>Comparative genomics of chytrid fungi reveal insights into the obligate biotrophic and pathogenic lifestyle of Synchytrium endobioticum.</title>
        <authorList>
            <person name="van de Vossenberg B.T.L.H."/>
            <person name="Warris S."/>
            <person name="Nguyen H.D.T."/>
            <person name="van Gent-Pelzer M.P.E."/>
            <person name="Joly D.L."/>
            <person name="van de Geest H.C."/>
            <person name="Bonants P.J.M."/>
            <person name="Smith D.S."/>
            <person name="Levesque C.A."/>
            <person name="van der Lee T.A.J."/>
        </authorList>
    </citation>
    <scope>NUCLEOTIDE SEQUENCE [LARGE SCALE GENOMIC DNA]</scope>
    <source>
        <strain evidence="12 13">JEL517</strain>
    </source>
</reference>
<evidence type="ECO:0000256" key="9">
    <source>
        <dbReference type="SAM" id="MobiDB-lite"/>
    </source>
</evidence>
<dbReference type="GO" id="GO:0031201">
    <property type="term" value="C:SNARE complex"/>
    <property type="evidence" value="ECO:0007669"/>
    <property type="project" value="TreeGrafter"/>
</dbReference>
<evidence type="ECO:0000256" key="10">
    <source>
        <dbReference type="SAM" id="Phobius"/>
    </source>
</evidence>
<gene>
    <name evidence="12" type="ORF">SmJEL517_g02551</name>
</gene>
<feature type="transmembrane region" description="Helical" evidence="10">
    <location>
        <begin position="380"/>
        <end position="400"/>
    </location>
</feature>
<dbReference type="AlphaFoldDB" id="A0A507CA17"/>
<dbReference type="OrthoDB" id="342981at2759"/>
<dbReference type="GO" id="GO:0005783">
    <property type="term" value="C:endoplasmic reticulum"/>
    <property type="evidence" value="ECO:0007669"/>
    <property type="project" value="TreeGrafter"/>
</dbReference>
<feature type="region of interest" description="Disordered" evidence="9">
    <location>
        <begin position="203"/>
        <end position="233"/>
    </location>
</feature>
<dbReference type="PANTHER" id="PTHR15959">
    <property type="entry name" value="SYNTAXIN-18"/>
    <property type="match status" value="1"/>
</dbReference>
<comment type="caution">
    <text evidence="12">The sequence shown here is derived from an EMBL/GenBank/DDBJ whole genome shotgun (WGS) entry which is preliminary data.</text>
</comment>
<dbReference type="PANTHER" id="PTHR15959:SF0">
    <property type="entry name" value="SYNTAXIN-18"/>
    <property type="match status" value="1"/>
</dbReference>
<evidence type="ECO:0000313" key="13">
    <source>
        <dbReference type="Proteomes" id="UP000319731"/>
    </source>
</evidence>
<evidence type="ECO:0000256" key="2">
    <source>
        <dbReference type="ARBA" id="ARBA00009063"/>
    </source>
</evidence>
<feature type="region of interest" description="Disordered" evidence="9">
    <location>
        <begin position="264"/>
        <end position="292"/>
    </location>
</feature>
<evidence type="ECO:0000313" key="12">
    <source>
        <dbReference type="EMBL" id="TPX34824.1"/>
    </source>
</evidence>
<organism evidence="12 13">
    <name type="scientific">Synchytrium microbalum</name>
    <dbReference type="NCBI Taxonomy" id="1806994"/>
    <lineage>
        <taxon>Eukaryota</taxon>
        <taxon>Fungi</taxon>
        <taxon>Fungi incertae sedis</taxon>
        <taxon>Chytridiomycota</taxon>
        <taxon>Chytridiomycota incertae sedis</taxon>
        <taxon>Chytridiomycetes</taxon>
        <taxon>Synchytriales</taxon>
        <taxon>Synchytriaceae</taxon>
        <taxon>Synchytrium</taxon>
    </lineage>
</organism>
<evidence type="ECO:0000259" key="11">
    <source>
        <dbReference type="Pfam" id="PF10496"/>
    </source>
</evidence>
<comment type="similarity">
    <text evidence="2">Belongs to the syntaxin family.</text>
</comment>
<evidence type="ECO:0000256" key="1">
    <source>
        <dbReference type="ARBA" id="ARBA00004211"/>
    </source>
</evidence>
<proteinExistence type="inferred from homology"/>
<name>A0A507CA17_9FUNG</name>
<comment type="subcellular location">
    <subcellularLocation>
        <location evidence="1">Membrane</location>
        <topology evidence="1">Single-pass type IV membrane protein</topology>
    </subcellularLocation>
</comment>
<keyword evidence="3" id="KW-0813">Transport</keyword>
<evidence type="ECO:0000256" key="6">
    <source>
        <dbReference type="ARBA" id="ARBA00022989"/>
    </source>
</evidence>
<dbReference type="Gene3D" id="1.20.5.110">
    <property type="match status" value="1"/>
</dbReference>
<dbReference type="RefSeq" id="XP_031025462.1">
    <property type="nucleotide sequence ID" value="XM_031168479.1"/>
</dbReference>
<evidence type="ECO:0000256" key="7">
    <source>
        <dbReference type="ARBA" id="ARBA00023054"/>
    </source>
</evidence>
<protein>
    <recommendedName>
        <fullName evidence="11">SNARE-complex protein Syntaxin-18 N-terminal domain-containing protein</fullName>
    </recommendedName>
</protein>
<dbReference type="InterPro" id="IPR019529">
    <property type="entry name" value="Syntaxin-18_N"/>
</dbReference>
<keyword evidence="7" id="KW-0175">Coiled coil</keyword>
<feature type="compositionally biased region" description="Low complexity" evidence="9">
    <location>
        <begin position="264"/>
        <end position="274"/>
    </location>
</feature>
<evidence type="ECO:0000256" key="8">
    <source>
        <dbReference type="ARBA" id="ARBA00023136"/>
    </source>
</evidence>
<keyword evidence="4 10" id="KW-0812">Transmembrane</keyword>
<dbReference type="Proteomes" id="UP000319731">
    <property type="component" value="Unassembled WGS sequence"/>
</dbReference>
<dbReference type="Pfam" id="PF10496">
    <property type="entry name" value="Syntaxin-18_N"/>
    <property type="match status" value="1"/>
</dbReference>
<keyword evidence="8 10" id="KW-0472">Membrane</keyword>
<evidence type="ECO:0000256" key="3">
    <source>
        <dbReference type="ARBA" id="ARBA00022448"/>
    </source>
</evidence>
<keyword evidence="5" id="KW-0653">Protein transport</keyword>
<sequence>MDITTHFFNVLSTHEALTAKSKAASSSYGLQPTNNSSHILRRNHHVLPKDDFSRTAIDILLDMGHLRDFLLASRRSYLGLPQSHGLEHSIRESNHGAFFTKKSPFPATTPTHLTDKGRDELEGVAHSFVSACIRRIESLQRLAEVLHSKEKGLLHTNNSIGLKEHRDSIIWMLQHRLAQTSQILKAMQEKRVQTALQKREGLLFHTSSSESKSADTLNGKSPHPQPSPLLSNSTHTNAFGFSISSVTSAAVSSLSLATSKINNNSASTVNSTSTPPQSLDYMDGSNSDPAASMPEEQRMLLEAENERVLAELEGQTDQVRLATQSLREISELQNMLGRHLAVQQETISTIHSEAIQATQDMQDANKVLVSAKKTMGSARLWVIVFLLMASFCLLFLDWFYS</sequence>